<proteinExistence type="predicted"/>
<sequence>MHHRTIQSRITYPGEERMFALGATSASSIVQLAETHQRREMELESILERGPAEIAARGMRTRIISENSPELSSIYNPIYLQPFASLPSVYSMHPNADENVQVRIFS</sequence>
<dbReference type="AlphaFoldDB" id="A0AAV5SY00"/>
<keyword evidence="2" id="KW-1185">Reference proteome</keyword>
<name>A0AAV5SY00_9BILA</name>
<dbReference type="Proteomes" id="UP001432027">
    <property type="component" value="Unassembled WGS sequence"/>
</dbReference>
<dbReference type="EMBL" id="BTSX01000003">
    <property type="protein sequence ID" value="GMS87640.1"/>
    <property type="molecule type" value="Genomic_DNA"/>
</dbReference>
<reference evidence="1" key="1">
    <citation type="submission" date="2023-10" db="EMBL/GenBank/DDBJ databases">
        <title>Genome assembly of Pristionchus species.</title>
        <authorList>
            <person name="Yoshida K."/>
            <person name="Sommer R.J."/>
        </authorList>
    </citation>
    <scope>NUCLEOTIDE SEQUENCE</scope>
    <source>
        <strain evidence="1">RS0144</strain>
    </source>
</reference>
<accession>A0AAV5SY00</accession>
<protein>
    <submittedName>
        <fullName evidence="1">Uncharacterized protein</fullName>
    </submittedName>
</protein>
<comment type="caution">
    <text evidence="1">The sequence shown here is derived from an EMBL/GenBank/DDBJ whole genome shotgun (WGS) entry which is preliminary data.</text>
</comment>
<organism evidence="1 2">
    <name type="scientific">Pristionchus entomophagus</name>
    <dbReference type="NCBI Taxonomy" id="358040"/>
    <lineage>
        <taxon>Eukaryota</taxon>
        <taxon>Metazoa</taxon>
        <taxon>Ecdysozoa</taxon>
        <taxon>Nematoda</taxon>
        <taxon>Chromadorea</taxon>
        <taxon>Rhabditida</taxon>
        <taxon>Rhabditina</taxon>
        <taxon>Diplogasteromorpha</taxon>
        <taxon>Diplogasteroidea</taxon>
        <taxon>Neodiplogasteridae</taxon>
        <taxon>Pristionchus</taxon>
    </lineage>
</organism>
<evidence type="ECO:0000313" key="1">
    <source>
        <dbReference type="EMBL" id="GMS87640.1"/>
    </source>
</evidence>
<evidence type="ECO:0000313" key="2">
    <source>
        <dbReference type="Proteomes" id="UP001432027"/>
    </source>
</evidence>
<gene>
    <name evidence="1" type="ORF">PENTCL1PPCAC_9815</name>
</gene>